<comment type="caution">
    <text evidence="3">The sequence shown here is derived from an EMBL/GenBank/DDBJ whole genome shotgun (WGS) entry which is preliminary data.</text>
</comment>
<protein>
    <submittedName>
        <fullName evidence="3">PH domain-containing protein</fullName>
    </submittedName>
</protein>
<feature type="transmembrane region" description="Helical" evidence="1">
    <location>
        <begin position="33"/>
        <end position="55"/>
    </location>
</feature>
<evidence type="ECO:0000313" key="3">
    <source>
        <dbReference type="EMBL" id="NMH61456.1"/>
    </source>
</evidence>
<proteinExistence type="predicted"/>
<keyword evidence="1" id="KW-1133">Transmembrane helix</keyword>
<sequence length="179" mass="20319">MEINDFSNEPVLPDQLPDARVVATHPLSTRYRLMNLISVVVIFSILGIGISILRFQPWLQLPTQLLSVYPLALGVISFLGIWSFAYHWFADPLIRYAIRQQDLILHKGLVFRKVTCQPILRVQHIELKRGPFERLAGLARLQVFSAGGSAHTFEIPGLPVTTAVQLRQFILDHKDLDAR</sequence>
<reference evidence="3 4" key="1">
    <citation type="submission" date="2020-03" db="EMBL/GenBank/DDBJ databases">
        <title>Alteromonas ponticola sp. nov., isolated from seawater.</title>
        <authorList>
            <person name="Yoon J.-H."/>
            <person name="Kim Y.-O."/>
        </authorList>
    </citation>
    <scope>NUCLEOTIDE SEQUENCE [LARGE SCALE GENOMIC DNA]</scope>
    <source>
        <strain evidence="3 4">MYP5</strain>
    </source>
</reference>
<dbReference type="InterPro" id="IPR005182">
    <property type="entry name" value="YdbS-like_PH"/>
</dbReference>
<dbReference type="RefSeq" id="WP_169212019.1">
    <property type="nucleotide sequence ID" value="NZ_JAATNW010000009.1"/>
</dbReference>
<keyword evidence="4" id="KW-1185">Reference proteome</keyword>
<feature type="domain" description="YdbS-like PH" evidence="2">
    <location>
        <begin position="95"/>
        <end position="170"/>
    </location>
</feature>
<evidence type="ECO:0000313" key="4">
    <source>
        <dbReference type="Proteomes" id="UP000709336"/>
    </source>
</evidence>
<keyword evidence="1" id="KW-0812">Transmembrane</keyword>
<dbReference type="Pfam" id="PF03703">
    <property type="entry name" value="bPH_2"/>
    <property type="match status" value="1"/>
</dbReference>
<organism evidence="3 4">
    <name type="scientific">Alteromonas ponticola</name>
    <dbReference type="NCBI Taxonomy" id="2720613"/>
    <lineage>
        <taxon>Bacteria</taxon>
        <taxon>Pseudomonadati</taxon>
        <taxon>Pseudomonadota</taxon>
        <taxon>Gammaproteobacteria</taxon>
        <taxon>Alteromonadales</taxon>
        <taxon>Alteromonadaceae</taxon>
        <taxon>Alteromonas/Salinimonas group</taxon>
        <taxon>Alteromonas</taxon>
    </lineage>
</organism>
<dbReference type="PANTHER" id="PTHR34473">
    <property type="entry name" value="UPF0699 TRANSMEMBRANE PROTEIN YDBS"/>
    <property type="match status" value="1"/>
</dbReference>
<keyword evidence="1" id="KW-0472">Membrane</keyword>
<feature type="transmembrane region" description="Helical" evidence="1">
    <location>
        <begin position="67"/>
        <end position="89"/>
    </location>
</feature>
<accession>A0ABX1R6Z5</accession>
<gene>
    <name evidence="3" type="ORF">HCJ96_15610</name>
</gene>
<dbReference type="EMBL" id="JAATNW010000009">
    <property type="protein sequence ID" value="NMH61456.1"/>
    <property type="molecule type" value="Genomic_DNA"/>
</dbReference>
<evidence type="ECO:0000256" key="1">
    <source>
        <dbReference type="SAM" id="Phobius"/>
    </source>
</evidence>
<evidence type="ECO:0000259" key="2">
    <source>
        <dbReference type="Pfam" id="PF03703"/>
    </source>
</evidence>
<dbReference type="PANTHER" id="PTHR34473:SF2">
    <property type="entry name" value="UPF0699 TRANSMEMBRANE PROTEIN YDBT"/>
    <property type="match status" value="1"/>
</dbReference>
<name>A0ABX1R6Z5_9ALTE</name>
<dbReference type="Proteomes" id="UP000709336">
    <property type="component" value="Unassembled WGS sequence"/>
</dbReference>